<keyword evidence="3" id="KW-1185">Reference proteome</keyword>
<reference evidence="2 3" key="1">
    <citation type="submission" date="2020-06" db="EMBL/GenBank/DDBJ databases">
        <title>Transcriptomic and genomic resources for Thalictrum thalictroides and T. hernandezii: Facilitating candidate gene discovery in an emerging model plant lineage.</title>
        <authorList>
            <person name="Arias T."/>
            <person name="Riano-Pachon D.M."/>
            <person name="Di Stilio V.S."/>
        </authorList>
    </citation>
    <scope>NUCLEOTIDE SEQUENCE [LARGE SCALE GENOMIC DNA]</scope>
    <source>
        <strain evidence="3">cv. WT478/WT964</strain>
        <tissue evidence="2">Leaves</tissue>
    </source>
</reference>
<dbReference type="EMBL" id="JABWDY010002926">
    <property type="protein sequence ID" value="KAF5206287.1"/>
    <property type="molecule type" value="Genomic_DNA"/>
</dbReference>
<comment type="caution">
    <text evidence="2">The sequence shown here is derived from an EMBL/GenBank/DDBJ whole genome shotgun (WGS) entry which is preliminary data.</text>
</comment>
<sequence length="158" mass="17045">METSAPFSSYASDPTITEVPSNTSSTPNPSPFSLDFIRQLMLHPESVSLLVNDGIINPTLISLINNQPPSHNSPTSIFNGPYGIASDEETSDNENMNINDISVIEIGTLSYLLTHDPSGTYEIRNGTDLKVDANVETDGINFPTGQLLYSSTGEAHNE</sequence>
<gene>
    <name evidence="2" type="ORF">FRX31_004126</name>
</gene>
<protein>
    <submittedName>
        <fullName evidence="2">Uncharacterized protein</fullName>
    </submittedName>
</protein>
<evidence type="ECO:0000313" key="3">
    <source>
        <dbReference type="Proteomes" id="UP000554482"/>
    </source>
</evidence>
<feature type="compositionally biased region" description="Polar residues" evidence="1">
    <location>
        <begin position="1"/>
        <end position="19"/>
    </location>
</feature>
<evidence type="ECO:0000256" key="1">
    <source>
        <dbReference type="SAM" id="MobiDB-lite"/>
    </source>
</evidence>
<feature type="region of interest" description="Disordered" evidence="1">
    <location>
        <begin position="1"/>
        <end position="30"/>
    </location>
</feature>
<dbReference type="Proteomes" id="UP000554482">
    <property type="component" value="Unassembled WGS sequence"/>
</dbReference>
<feature type="non-terminal residue" evidence="2">
    <location>
        <position position="158"/>
    </location>
</feature>
<organism evidence="2 3">
    <name type="scientific">Thalictrum thalictroides</name>
    <name type="common">Rue-anemone</name>
    <name type="synonym">Anemone thalictroides</name>
    <dbReference type="NCBI Taxonomy" id="46969"/>
    <lineage>
        <taxon>Eukaryota</taxon>
        <taxon>Viridiplantae</taxon>
        <taxon>Streptophyta</taxon>
        <taxon>Embryophyta</taxon>
        <taxon>Tracheophyta</taxon>
        <taxon>Spermatophyta</taxon>
        <taxon>Magnoliopsida</taxon>
        <taxon>Ranunculales</taxon>
        <taxon>Ranunculaceae</taxon>
        <taxon>Thalictroideae</taxon>
        <taxon>Thalictrum</taxon>
    </lineage>
</organism>
<evidence type="ECO:0000313" key="2">
    <source>
        <dbReference type="EMBL" id="KAF5206287.1"/>
    </source>
</evidence>
<dbReference type="AlphaFoldDB" id="A0A7J6XBD8"/>
<proteinExistence type="predicted"/>
<name>A0A7J6XBD8_THATH</name>
<accession>A0A7J6XBD8</accession>